<dbReference type="SUPFAM" id="SSF103481">
    <property type="entry name" value="Multidrug resistance efflux transporter EmrE"/>
    <property type="match status" value="2"/>
</dbReference>
<evidence type="ECO:0000256" key="3">
    <source>
        <dbReference type="ARBA" id="ARBA00022692"/>
    </source>
</evidence>
<feature type="domain" description="EamA" evidence="7">
    <location>
        <begin position="23"/>
        <end position="154"/>
    </location>
</feature>
<dbReference type="AlphaFoldDB" id="A0A1G7ZE19"/>
<dbReference type="OrthoDB" id="9806889at2"/>
<evidence type="ECO:0000256" key="4">
    <source>
        <dbReference type="ARBA" id="ARBA00022989"/>
    </source>
</evidence>
<evidence type="ECO:0000313" key="8">
    <source>
        <dbReference type="EMBL" id="SDH06993.1"/>
    </source>
</evidence>
<evidence type="ECO:0000256" key="5">
    <source>
        <dbReference type="ARBA" id="ARBA00023136"/>
    </source>
</evidence>
<comment type="subcellular location">
    <subcellularLocation>
        <location evidence="1">Cell membrane</location>
        <topology evidence="1">Multi-pass membrane protein</topology>
    </subcellularLocation>
</comment>
<dbReference type="InterPro" id="IPR037185">
    <property type="entry name" value="EmrE-like"/>
</dbReference>
<feature type="transmembrane region" description="Helical" evidence="6">
    <location>
        <begin position="168"/>
        <end position="185"/>
    </location>
</feature>
<evidence type="ECO:0000259" key="7">
    <source>
        <dbReference type="Pfam" id="PF00892"/>
    </source>
</evidence>
<evidence type="ECO:0000256" key="2">
    <source>
        <dbReference type="ARBA" id="ARBA00022475"/>
    </source>
</evidence>
<dbReference type="STRING" id="440168.SAMN04487974_11950"/>
<evidence type="ECO:0000256" key="6">
    <source>
        <dbReference type="SAM" id="Phobius"/>
    </source>
</evidence>
<feature type="transmembrane region" description="Helical" evidence="6">
    <location>
        <begin position="54"/>
        <end position="72"/>
    </location>
</feature>
<feature type="transmembrane region" description="Helical" evidence="6">
    <location>
        <begin position="138"/>
        <end position="156"/>
    </location>
</feature>
<dbReference type="RefSeq" id="WP_090598827.1">
    <property type="nucleotide sequence ID" value="NZ_FNCS01000019.1"/>
</dbReference>
<feature type="transmembrane region" description="Helical" evidence="6">
    <location>
        <begin position="84"/>
        <end position="103"/>
    </location>
</feature>
<reference evidence="8 9" key="1">
    <citation type="submission" date="2016-10" db="EMBL/GenBank/DDBJ databases">
        <authorList>
            <person name="de Groot N.N."/>
        </authorList>
    </citation>
    <scope>NUCLEOTIDE SEQUENCE [LARGE SCALE GENOMIC DNA]</scope>
    <source>
        <strain evidence="8 9">CGMCC 1.10267</strain>
    </source>
</reference>
<gene>
    <name evidence="8" type="ORF">SAMN04487974_11950</name>
</gene>
<dbReference type="PANTHER" id="PTHR42920">
    <property type="entry name" value="OS03G0707200 PROTEIN-RELATED"/>
    <property type="match status" value="1"/>
</dbReference>
<name>A0A1G7ZE19_9HYPH</name>
<accession>A0A1G7ZE19</accession>
<dbReference type="Proteomes" id="UP000199495">
    <property type="component" value="Unassembled WGS sequence"/>
</dbReference>
<feature type="transmembrane region" description="Helical" evidence="6">
    <location>
        <begin position="109"/>
        <end position="131"/>
    </location>
</feature>
<keyword evidence="9" id="KW-1185">Reference proteome</keyword>
<dbReference type="InterPro" id="IPR051258">
    <property type="entry name" value="Diverse_Substrate_Transporter"/>
</dbReference>
<keyword evidence="3 6" id="KW-0812">Transmembrane</keyword>
<feature type="domain" description="EamA" evidence="7">
    <location>
        <begin position="170"/>
        <end position="308"/>
    </location>
</feature>
<proteinExistence type="predicted"/>
<feature type="transmembrane region" description="Helical" evidence="6">
    <location>
        <begin position="238"/>
        <end position="257"/>
    </location>
</feature>
<organism evidence="8 9">
    <name type="scientific">Pelagibacterium luteolum</name>
    <dbReference type="NCBI Taxonomy" id="440168"/>
    <lineage>
        <taxon>Bacteria</taxon>
        <taxon>Pseudomonadati</taxon>
        <taxon>Pseudomonadota</taxon>
        <taxon>Alphaproteobacteria</taxon>
        <taxon>Hyphomicrobiales</taxon>
        <taxon>Devosiaceae</taxon>
        <taxon>Pelagibacterium</taxon>
    </lineage>
</organism>
<sequence length="324" mass="34744">MTKSNHPTGSSHSLFATIANQPYLLLVLSALFWGGNIIAGKLAIGELAPLELSAMRWLVAFLVIAPFAWSAVRAEWAEIRRGIFWLAFYGVVGFVSFNVLLYAATTYTAAVNVAMIQAAIPVLVMVGNFAIFRVRASALHIVGVTLTIYGVIHVATHGAPLRLVGLDVNLGDALMLLAGALYALHSLMLRYKPKIGWMSFIAVTSFFAAVSACLYQAMFSTGPAALVADVAAMSWRGWGVVLYVALLPSIVAQMTYARGVELIGPNRGSLFINLIPVFGALLAVGLLGESLEPFHMIAALFIIAGIAIAEYAGRRHLKDVLKPQ</sequence>
<protein>
    <submittedName>
        <fullName evidence="8">Permease of the drug/metabolite transporter (DMT) superfamily</fullName>
    </submittedName>
</protein>
<dbReference type="EMBL" id="FNCS01000019">
    <property type="protein sequence ID" value="SDH06993.1"/>
    <property type="molecule type" value="Genomic_DNA"/>
</dbReference>
<dbReference type="PANTHER" id="PTHR42920:SF11">
    <property type="entry name" value="INNER MEMBRANE PROTEIN YTFF"/>
    <property type="match status" value="1"/>
</dbReference>
<feature type="transmembrane region" description="Helical" evidence="6">
    <location>
        <begin position="12"/>
        <end position="34"/>
    </location>
</feature>
<evidence type="ECO:0000256" key="1">
    <source>
        <dbReference type="ARBA" id="ARBA00004651"/>
    </source>
</evidence>
<dbReference type="GO" id="GO:0005886">
    <property type="term" value="C:plasma membrane"/>
    <property type="evidence" value="ECO:0007669"/>
    <property type="project" value="UniProtKB-SubCell"/>
</dbReference>
<feature type="transmembrane region" description="Helical" evidence="6">
    <location>
        <begin position="197"/>
        <end position="218"/>
    </location>
</feature>
<feature type="transmembrane region" description="Helical" evidence="6">
    <location>
        <begin position="294"/>
        <end position="313"/>
    </location>
</feature>
<feature type="transmembrane region" description="Helical" evidence="6">
    <location>
        <begin position="269"/>
        <end position="288"/>
    </location>
</feature>
<keyword evidence="4 6" id="KW-1133">Transmembrane helix</keyword>
<keyword evidence="5 6" id="KW-0472">Membrane</keyword>
<dbReference type="Pfam" id="PF00892">
    <property type="entry name" value="EamA"/>
    <property type="match status" value="2"/>
</dbReference>
<keyword evidence="2" id="KW-1003">Cell membrane</keyword>
<evidence type="ECO:0000313" key="9">
    <source>
        <dbReference type="Proteomes" id="UP000199495"/>
    </source>
</evidence>
<dbReference type="InterPro" id="IPR000620">
    <property type="entry name" value="EamA_dom"/>
</dbReference>